<protein>
    <recommendedName>
        <fullName evidence="3">DDE-1 domain-containing protein</fullName>
    </recommendedName>
</protein>
<evidence type="ECO:0000313" key="1">
    <source>
        <dbReference type="EMBL" id="KAF2262167.1"/>
    </source>
</evidence>
<dbReference type="AlphaFoldDB" id="A0A9P4N1A9"/>
<evidence type="ECO:0000313" key="2">
    <source>
        <dbReference type="Proteomes" id="UP000800093"/>
    </source>
</evidence>
<feature type="non-terminal residue" evidence="1">
    <location>
        <position position="1"/>
    </location>
</feature>
<dbReference type="EMBL" id="ML986644">
    <property type="protein sequence ID" value="KAF2262167.1"/>
    <property type="molecule type" value="Genomic_DNA"/>
</dbReference>
<sequence>TIFSTPGWLYAFNEPRYTTSKIELEWFKHLIDRLLSLVSLVQSFNYFGKYKTLKILEYYLENNIILCRLPSYTSY</sequence>
<dbReference type="Proteomes" id="UP000800093">
    <property type="component" value="Unassembled WGS sequence"/>
</dbReference>
<reference evidence="2" key="1">
    <citation type="journal article" date="2020" name="Stud. Mycol.">
        <title>101 Dothideomycetes genomes: A test case for predicting lifestyles and emergence of pathogens.</title>
        <authorList>
            <person name="Haridas S."/>
            <person name="Albert R."/>
            <person name="Binder M."/>
            <person name="Bloem J."/>
            <person name="LaButti K."/>
            <person name="Salamov A."/>
            <person name="Andreopoulos B."/>
            <person name="Baker S."/>
            <person name="Barry K."/>
            <person name="Bills G."/>
            <person name="Bluhm B."/>
            <person name="Cannon C."/>
            <person name="Castanera R."/>
            <person name="Culley D."/>
            <person name="Daum C."/>
            <person name="Ezra D."/>
            <person name="Gonzalez J."/>
            <person name="Henrissat B."/>
            <person name="Kuo A."/>
            <person name="Liang C."/>
            <person name="Lipzen A."/>
            <person name="Lutzoni F."/>
            <person name="Magnuson J."/>
            <person name="Mondo S."/>
            <person name="Nolan M."/>
            <person name="Ohm R."/>
            <person name="Pangilinan J."/>
            <person name="Park H.-J."/>
            <person name="Ramirez L."/>
            <person name="Alfaro M."/>
            <person name="Sun H."/>
            <person name="Tritt A."/>
            <person name="Yoshinaga Y."/>
            <person name="Zwiers L.-H."/>
            <person name="Turgeon B."/>
            <person name="Goodwin S."/>
            <person name="Spatafora J."/>
            <person name="Crous P."/>
            <person name="Grigoriev I."/>
        </authorList>
    </citation>
    <scope>NUCLEOTIDE SEQUENCE [LARGE SCALE GENOMIC DNA]</scope>
    <source>
        <strain evidence="2">CBS 304.66</strain>
    </source>
</reference>
<comment type="caution">
    <text evidence="1">The sequence shown here is derived from an EMBL/GenBank/DDBJ whole genome shotgun (WGS) entry which is preliminary data.</text>
</comment>
<gene>
    <name evidence="1" type="ORF">CC78DRAFT_468640</name>
</gene>
<evidence type="ECO:0008006" key="3">
    <source>
        <dbReference type="Google" id="ProtNLM"/>
    </source>
</evidence>
<name>A0A9P4N1A9_9PLEO</name>
<organism evidence="1 2">
    <name type="scientific">Lojkania enalia</name>
    <dbReference type="NCBI Taxonomy" id="147567"/>
    <lineage>
        <taxon>Eukaryota</taxon>
        <taxon>Fungi</taxon>
        <taxon>Dikarya</taxon>
        <taxon>Ascomycota</taxon>
        <taxon>Pezizomycotina</taxon>
        <taxon>Dothideomycetes</taxon>
        <taxon>Pleosporomycetidae</taxon>
        <taxon>Pleosporales</taxon>
        <taxon>Pleosporales incertae sedis</taxon>
        <taxon>Lojkania</taxon>
    </lineage>
</organism>
<keyword evidence="2" id="KW-1185">Reference proteome</keyword>
<proteinExistence type="predicted"/>
<accession>A0A9P4N1A9</accession>
<dbReference type="OrthoDB" id="3776963at2759"/>